<feature type="domain" description="Dienelactone hydrolase" evidence="3">
    <location>
        <begin position="158"/>
        <end position="267"/>
    </location>
</feature>
<dbReference type="Gene3D" id="3.40.50.1820">
    <property type="entry name" value="alpha/beta hydrolase"/>
    <property type="match status" value="1"/>
</dbReference>
<dbReference type="AlphaFoldDB" id="A0A1M5MMT2"/>
<protein>
    <submittedName>
        <fullName evidence="4">Alpha/beta hydrolase family protein</fullName>
    </submittedName>
</protein>
<feature type="region of interest" description="Disordered" evidence="2">
    <location>
        <begin position="31"/>
        <end position="70"/>
    </location>
</feature>
<dbReference type="InterPro" id="IPR050955">
    <property type="entry name" value="Plant_Biomass_Hydrol_Est"/>
</dbReference>
<evidence type="ECO:0000256" key="1">
    <source>
        <dbReference type="ARBA" id="ARBA00022729"/>
    </source>
</evidence>
<dbReference type="Pfam" id="PF01738">
    <property type="entry name" value="DLH"/>
    <property type="match status" value="1"/>
</dbReference>
<sequence>MTIIDLHYEKKFFILLAIGLIALGCSKDSVQPVNPNPDPSNPNTPGDTTKTPGDTTQLPVTNDKGTQTPMPLGTDAAPFGYWVYTPEAYATDTVKYPLLIYLHGSGEGGNSQSSPFELDYVLTYGPPKMIAEKHWAPSHPMVVISPQCHEGWWDREHVRAFIRFASTTYRVDTTRIYLTGISMGGNATLDQLNSFDDNQIAAAVPIGATGVMNELFTQRTAKVPLWLFHGEIDDVASPEFPKELVSAINALNPSVRAKLTLYPGMGHFCAEMTYTGTGMGHEDPAVDPFSMDIYTWMYQYAKGKH</sequence>
<dbReference type="SUPFAM" id="SSF53474">
    <property type="entry name" value="alpha/beta-Hydrolases"/>
    <property type="match status" value="1"/>
</dbReference>
<keyword evidence="4" id="KW-0378">Hydrolase</keyword>
<dbReference type="OrthoDB" id="9764953at2"/>
<organism evidence="4 5">
    <name type="scientific">Chryseolinea serpens</name>
    <dbReference type="NCBI Taxonomy" id="947013"/>
    <lineage>
        <taxon>Bacteria</taxon>
        <taxon>Pseudomonadati</taxon>
        <taxon>Bacteroidota</taxon>
        <taxon>Cytophagia</taxon>
        <taxon>Cytophagales</taxon>
        <taxon>Fulvivirgaceae</taxon>
        <taxon>Chryseolinea</taxon>
    </lineage>
</organism>
<evidence type="ECO:0000259" key="3">
    <source>
        <dbReference type="Pfam" id="PF01738"/>
    </source>
</evidence>
<dbReference type="Proteomes" id="UP000184212">
    <property type="component" value="Unassembled WGS sequence"/>
</dbReference>
<dbReference type="GO" id="GO:0016787">
    <property type="term" value="F:hydrolase activity"/>
    <property type="evidence" value="ECO:0007669"/>
    <property type="project" value="UniProtKB-KW"/>
</dbReference>
<reference evidence="4 5" key="1">
    <citation type="submission" date="2016-11" db="EMBL/GenBank/DDBJ databases">
        <authorList>
            <person name="Jaros S."/>
            <person name="Januszkiewicz K."/>
            <person name="Wedrychowicz H."/>
        </authorList>
    </citation>
    <scope>NUCLEOTIDE SEQUENCE [LARGE SCALE GENOMIC DNA]</scope>
    <source>
        <strain evidence="4 5">DSM 24574</strain>
    </source>
</reference>
<gene>
    <name evidence="4" type="ORF">SAMN04488109_1833</name>
</gene>
<dbReference type="PANTHER" id="PTHR43037">
    <property type="entry name" value="UNNAMED PRODUCT-RELATED"/>
    <property type="match status" value="1"/>
</dbReference>
<dbReference type="InterPro" id="IPR029058">
    <property type="entry name" value="AB_hydrolase_fold"/>
</dbReference>
<dbReference type="EMBL" id="FQWQ01000001">
    <property type="protein sequence ID" value="SHG78734.1"/>
    <property type="molecule type" value="Genomic_DNA"/>
</dbReference>
<accession>A0A1M5MMT2</accession>
<evidence type="ECO:0000256" key="2">
    <source>
        <dbReference type="SAM" id="MobiDB-lite"/>
    </source>
</evidence>
<dbReference type="InterPro" id="IPR002925">
    <property type="entry name" value="Dienelactn_hydro"/>
</dbReference>
<feature type="compositionally biased region" description="Low complexity" evidence="2">
    <location>
        <begin position="43"/>
        <end position="56"/>
    </location>
</feature>
<keyword evidence="5" id="KW-1185">Reference proteome</keyword>
<name>A0A1M5MMT2_9BACT</name>
<dbReference type="RefSeq" id="WP_073132973.1">
    <property type="nucleotide sequence ID" value="NZ_FQWQ01000001.1"/>
</dbReference>
<dbReference type="PANTHER" id="PTHR43037:SF1">
    <property type="entry name" value="BLL1128 PROTEIN"/>
    <property type="match status" value="1"/>
</dbReference>
<evidence type="ECO:0000313" key="4">
    <source>
        <dbReference type="EMBL" id="SHG78734.1"/>
    </source>
</evidence>
<feature type="compositionally biased region" description="Polar residues" evidence="2">
    <location>
        <begin position="57"/>
        <end position="69"/>
    </location>
</feature>
<keyword evidence="1" id="KW-0732">Signal</keyword>
<proteinExistence type="predicted"/>
<evidence type="ECO:0000313" key="5">
    <source>
        <dbReference type="Proteomes" id="UP000184212"/>
    </source>
</evidence>